<reference evidence="1 2" key="2">
    <citation type="journal article" date="2017" name="Front. Plant Sci.">
        <title>Gene Classification and Mining of Molecular Markers Useful in Red Clover (Trifolium pratense) Breeding.</title>
        <authorList>
            <person name="Istvanek J."/>
            <person name="Dluhosova J."/>
            <person name="Dluhos P."/>
            <person name="Patkova L."/>
            <person name="Nedelnik J."/>
            <person name="Repkova J."/>
        </authorList>
    </citation>
    <scope>NUCLEOTIDE SEQUENCE [LARGE SCALE GENOMIC DNA]</scope>
    <source>
        <strain evidence="2">cv. Tatra</strain>
        <tissue evidence="1">Young leaves</tissue>
    </source>
</reference>
<feature type="non-terminal residue" evidence="1">
    <location>
        <position position="1"/>
    </location>
</feature>
<accession>A0A2K3MAC8</accession>
<reference evidence="1 2" key="1">
    <citation type="journal article" date="2014" name="Am. J. Bot.">
        <title>Genome assembly and annotation for red clover (Trifolium pratense; Fabaceae).</title>
        <authorList>
            <person name="Istvanek J."/>
            <person name="Jaros M."/>
            <person name="Krenek A."/>
            <person name="Repkova J."/>
        </authorList>
    </citation>
    <scope>NUCLEOTIDE SEQUENCE [LARGE SCALE GENOMIC DNA]</scope>
    <source>
        <strain evidence="2">cv. Tatra</strain>
        <tissue evidence="1">Young leaves</tissue>
    </source>
</reference>
<comment type="caution">
    <text evidence="1">The sequence shown here is derived from an EMBL/GenBank/DDBJ whole genome shotgun (WGS) entry which is preliminary data.</text>
</comment>
<proteinExistence type="predicted"/>
<dbReference type="EMBL" id="ASHM01054622">
    <property type="protein sequence ID" value="PNX87732.1"/>
    <property type="molecule type" value="Genomic_DNA"/>
</dbReference>
<dbReference type="Proteomes" id="UP000236291">
    <property type="component" value="Unassembled WGS sequence"/>
</dbReference>
<organism evidence="1 2">
    <name type="scientific">Trifolium pratense</name>
    <name type="common">Red clover</name>
    <dbReference type="NCBI Taxonomy" id="57577"/>
    <lineage>
        <taxon>Eukaryota</taxon>
        <taxon>Viridiplantae</taxon>
        <taxon>Streptophyta</taxon>
        <taxon>Embryophyta</taxon>
        <taxon>Tracheophyta</taxon>
        <taxon>Spermatophyta</taxon>
        <taxon>Magnoliopsida</taxon>
        <taxon>eudicotyledons</taxon>
        <taxon>Gunneridae</taxon>
        <taxon>Pentapetalae</taxon>
        <taxon>rosids</taxon>
        <taxon>fabids</taxon>
        <taxon>Fabales</taxon>
        <taxon>Fabaceae</taxon>
        <taxon>Papilionoideae</taxon>
        <taxon>50 kb inversion clade</taxon>
        <taxon>NPAAA clade</taxon>
        <taxon>Hologalegina</taxon>
        <taxon>IRL clade</taxon>
        <taxon>Trifolieae</taxon>
        <taxon>Trifolium</taxon>
    </lineage>
</organism>
<evidence type="ECO:0000313" key="2">
    <source>
        <dbReference type="Proteomes" id="UP000236291"/>
    </source>
</evidence>
<sequence length="82" mass="9390">KLINACLQQQKKLQNMSLHIPSQMADRMTLSNSETTQTSRSLFAEFSQQDSGSFEALKHDVEPAALPKLRDSKPEYLMKHRQ</sequence>
<gene>
    <name evidence="1" type="ORF">L195_g043826</name>
</gene>
<evidence type="ECO:0000313" key="1">
    <source>
        <dbReference type="EMBL" id="PNX87732.1"/>
    </source>
</evidence>
<protein>
    <submittedName>
        <fullName evidence="1">Uncharacterized protein</fullName>
    </submittedName>
</protein>
<dbReference type="AlphaFoldDB" id="A0A2K3MAC8"/>
<dbReference type="ExpressionAtlas" id="A0A2K3MAC8">
    <property type="expression patterns" value="baseline"/>
</dbReference>
<name>A0A2K3MAC8_TRIPR</name>